<dbReference type="RefSeq" id="WP_003924828.1">
    <property type="nucleotide sequence ID" value="NZ_AGVE01000029.1"/>
</dbReference>
<keyword evidence="1" id="KW-0472">Membrane</keyword>
<feature type="transmembrane region" description="Helical" evidence="1">
    <location>
        <begin position="12"/>
        <end position="35"/>
    </location>
</feature>
<dbReference type="Proteomes" id="UP000004915">
    <property type="component" value="Unassembled WGS sequence"/>
</dbReference>
<protein>
    <recommendedName>
        <fullName evidence="4">DUF732 domain-containing protein</fullName>
    </recommendedName>
</protein>
<evidence type="ECO:0000313" key="3">
    <source>
        <dbReference type="Proteomes" id="UP000004915"/>
    </source>
</evidence>
<keyword evidence="1" id="KW-0812">Transmembrane</keyword>
<gene>
    <name evidence="2" type="ORF">KEK_06605</name>
</gene>
<dbReference type="PATRIC" id="fig|1078020.3.peg.1306"/>
<comment type="caution">
    <text evidence="2">The sequence shown here is derived from an EMBL/GenBank/DDBJ whole genome shotgun (WGS) entry which is preliminary data.</text>
</comment>
<evidence type="ECO:0008006" key="4">
    <source>
        <dbReference type="Google" id="ProtNLM"/>
    </source>
</evidence>
<evidence type="ECO:0000313" key="2">
    <source>
        <dbReference type="EMBL" id="EHI13678.1"/>
    </source>
</evidence>
<evidence type="ECO:0000256" key="1">
    <source>
        <dbReference type="SAM" id="Phobius"/>
    </source>
</evidence>
<accession>G7CEA7</accession>
<organism evidence="2 3">
    <name type="scientific">Mycolicibacterium thermoresistibile (strain ATCC 19527 / DSM 44167 / CIP 105390 / JCM 6362 / NCTC 10409 / 316)</name>
    <name type="common">Mycobacterium thermoresistibile</name>
    <dbReference type="NCBI Taxonomy" id="1078020"/>
    <lineage>
        <taxon>Bacteria</taxon>
        <taxon>Bacillati</taxon>
        <taxon>Actinomycetota</taxon>
        <taxon>Actinomycetes</taxon>
        <taxon>Mycobacteriales</taxon>
        <taxon>Mycobacteriaceae</taxon>
        <taxon>Mycolicibacterium</taxon>
    </lineage>
</organism>
<dbReference type="AlphaFoldDB" id="G7CEA7"/>
<name>G7CEA7_MYCT3</name>
<dbReference type="eggNOG" id="ENOG5031PVG">
    <property type="taxonomic scope" value="Bacteria"/>
</dbReference>
<dbReference type="PROSITE" id="PS51257">
    <property type="entry name" value="PROKAR_LIPOPROTEIN"/>
    <property type="match status" value="1"/>
</dbReference>
<dbReference type="EMBL" id="AGVE01000029">
    <property type="protein sequence ID" value="EHI13678.1"/>
    <property type="molecule type" value="Genomic_DNA"/>
</dbReference>
<proteinExistence type="predicted"/>
<reference evidence="2 3" key="1">
    <citation type="submission" date="2011-11" db="EMBL/GenBank/DDBJ databases">
        <authorList>
            <consortium name="Tuberculosis Structural Genomics Consortium"/>
            <person name="Ioerger T.R."/>
        </authorList>
    </citation>
    <scope>NUCLEOTIDE SEQUENCE [LARGE SCALE GENOMIC DNA]</scope>
    <source>
        <strain evidence="3">ATCC 19527 / DSM 44167 / CIP 105390 / JCM 6362 / NCTC 10409 / 316</strain>
    </source>
</reference>
<sequence>MQHTVRQSTAGPVFALAPVAIAALVTGCGVGSGMIAPMPEPTSATAPAEPVPRHPDGESHLITITGQQRAYLNAVREAGLQPSEDLVALSIGSYVCQARAARLSEQAMWEFVYPLVRNDIGDTHSAALVPSRADVTAATAEYIRIASEQLC</sequence>
<keyword evidence="3" id="KW-1185">Reference proteome</keyword>
<keyword evidence="1" id="KW-1133">Transmembrane helix</keyword>